<feature type="chain" id="PRO_5012799980" evidence="1">
    <location>
        <begin position="29"/>
        <end position="324"/>
    </location>
</feature>
<protein>
    <submittedName>
        <fullName evidence="2">Uncharacterized protein</fullName>
    </submittedName>
</protein>
<gene>
    <name evidence="2" type="ORF">BV898_11991</name>
</gene>
<evidence type="ECO:0000313" key="2">
    <source>
        <dbReference type="EMBL" id="OQV13772.1"/>
    </source>
</evidence>
<dbReference type="EMBL" id="MTYJ01000116">
    <property type="protein sequence ID" value="OQV13772.1"/>
    <property type="molecule type" value="Genomic_DNA"/>
</dbReference>
<keyword evidence="1" id="KW-0732">Signal</keyword>
<evidence type="ECO:0000256" key="1">
    <source>
        <dbReference type="SAM" id="SignalP"/>
    </source>
</evidence>
<organism evidence="2 3">
    <name type="scientific">Hypsibius exemplaris</name>
    <name type="common">Freshwater tardigrade</name>
    <dbReference type="NCBI Taxonomy" id="2072580"/>
    <lineage>
        <taxon>Eukaryota</taxon>
        <taxon>Metazoa</taxon>
        <taxon>Ecdysozoa</taxon>
        <taxon>Tardigrada</taxon>
        <taxon>Eutardigrada</taxon>
        <taxon>Parachela</taxon>
        <taxon>Hypsibioidea</taxon>
        <taxon>Hypsibiidae</taxon>
        <taxon>Hypsibius</taxon>
    </lineage>
</organism>
<accession>A0A1W0WF16</accession>
<sequence>MTAGSEMVLMYLLAALVVVNVQVRLLSGVIQVAMASAGTIREPFTPAGNNGALEYHGPALAAGVEECNRIYADVFDFTLKFVLAKDLGDSQGNTGSNLAAWYLRKDRVSNVTGLILQMMPTRDLTTSYSSILMFAQLSGQFLRRTFTAPCGRGFPDIYIGSEELRRTFTAPCVRAFPDTYTGSDELRRTFTAPCGRGFPDIYIGSDELRRTFTAPCVRAFPNIYIGSDELRGTITAPCGRGFPDIYIGSDELRGTFTAPCGRGFPDIYTGSDELRRTFTAPCGRGFPDNFIGSDGLRRTFTVSHFHGKESSRDVRIQIHAANSV</sequence>
<dbReference type="Proteomes" id="UP000192578">
    <property type="component" value="Unassembled WGS sequence"/>
</dbReference>
<keyword evidence="3" id="KW-1185">Reference proteome</keyword>
<comment type="caution">
    <text evidence="2">The sequence shown here is derived from an EMBL/GenBank/DDBJ whole genome shotgun (WGS) entry which is preliminary data.</text>
</comment>
<dbReference type="AlphaFoldDB" id="A0A1W0WF16"/>
<reference evidence="3" key="1">
    <citation type="submission" date="2017-01" db="EMBL/GenBank/DDBJ databases">
        <title>Comparative genomics of anhydrobiosis in the tardigrade Hypsibius dujardini.</title>
        <authorList>
            <person name="Yoshida Y."/>
            <person name="Koutsovoulos G."/>
            <person name="Laetsch D."/>
            <person name="Stevens L."/>
            <person name="Kumar S."/>
            <person name="Horikawa D."/>
            <person name="Ishino K."/>
            <person name="Komine S."/>
            <person name="Tomita M."/>
            <person name="Blaxter M."/>
            <person name="Arakawa K."/>
        </authorList>
    </citation>
    <scope>NUCLEOTIDE SEQUENCE [LARGE SCALE GENOMIC DNA]</scope>
    <source>
        <strain evidence="3">Z151</strain>
    </source>
</reference>
<evidence type="ECO:0000313" key="3">
    <source>
        <dbReference type="Proteomes" id="UP000192578"/>
    </source>
</evidence>
<name>A0A1W0WF16_HYPEX</name>
<proteinExistence type="predicted"/>
<feature type="signal peptide" evidence="1">
    <location>
        <begin position="1"/>
        <end position="28"/>
    </location>
</feature>